<dbReference type="InterPro" id="IPR051677">
    <property type="entry name" value="AfsR-DnrI-RedD_regulator"/>
</dbReference>
<keyword evidence="6" id="KW-1133">Transmembrane helix</keyword>
<keyword evidence="2" id="KW-0805">Transcription regulation</keyword>
<accession>A0ABV0LKU4</accession>
<name>A0ABV0LKU4_9PSEU</name>
<organism evidence="8 9">
    <name type="scientific">Amycolatopsis melonis</name>
    <dbReference type="NCBI Taxonomy" id="3156488"/>
    <lineage>
        <taxon>Bacteria</taxon>
        <taxon>Bacillati</taxon>
        <taxon>Actinomycetota</taxon>
        <taxon>Actinomycetes</taxon>
        <taxon>Pseudonocardiales</taxon>
        <taxon>Pseudonocardiaceae</taxon>
        <taxon>Amycolatopsis</taxon>
    </lineage>
</organism>
<dbReference type="InterPro" id="IPR016032">
    <property type="entry name" value="Sig_transdc_resp-reg_C-effctor"/>
</dbReference>
<dbReference type="Pfam" id="PF03704">
    <property type="entry name" value="BTAD"/>
    <property type="match status" value="1"/>
</dbReference>
<dbReference type="InterPro" id="IPR001867">
    <property type="entry name" value="OmpR/PhoB-type_DNA-bd"/>
</dbReference>
<sequence>MDFCVLGPLEVWTARGRLPLPGTRHQRVLATLLLTPNAVVPMARLVESTWDGEPPATATKQVQNCVSALRERLGDAGPRLIVTDGPGYRITVTEEQLDLLRFTKGVAEARRLAERGALRDAVREMRAALKLWRGPVLDGLDVHALAGRTARLAEQRLDAFEACADWQLALGQHREVVDELAEVVTEHPLRERAHAQLMLALDRAGRQADALQVFVRLRENLAEELGIDPGPEVRELHERILRGDDRTAGAPPPVPADELDRAAKELAAAITRQWTAEAELRGLNRPEPVPLKWSSTERDVTTAASLVLSGDLTDVVAKFREVPTRQLVVLGEPGAGKSVLAILLTLGLLADPRPGEPVPVLLPLASWNPRREHLHAWLARKLVEGYPGLANTAAYGEDAALRLVLGGRVVPVLDGLDETPPGLHTAAIDALDQAAGAGHPLVVTCRSAEYEVAVRQTGSFLTRAAVVELEPVEIEDAVDFLTARSRPGETRWEPVVRRLRREPSGALAQALRTPLMVDLARTAYAHPATDPGELCDTARFPDRAAVERQLLDAYLPAVYARRPVPPAQAGRSRDYGPEQAERWLSFLARQLDRDRTRDLTWWRLDRAVPRFVVGLYLGLPPAVLFALTGWLAAGPAIGAVYGVSFAVAGCVTHSVGRRPGPLQVEARFSGTAGRFARRFGVGAVIGVCLGLGWSLPVWVISLLAVVFGLAIGVHVWLDTPLDANRVASPGTVLRHDRAATLSFALSFMVSLGLFYGLAFALTPDDPTAEVLSGYFDVVLGLAGGVAAGLLGRFLVPNPGGLAYGIAGAVIGGQVFLPASSAEQAWATGGLFGLAVGLSVGLARAWGAFGVTRLWLAARGRTPLRLLAFLDDAHRRGVLRQVGAVYQFRHARLQERLADPG</sequence>
<evidence type="ECO:0000256" key="3">
    <source>
        <dbReference type="ARBA" id="ARBA00023125"/>
    </source>
</evidence>
<comment type="similarity">
    <text evidence="1">Belongs to the AfsR/DnrI/RedD regulatory family.</text>
</comment>
<evidence type="ECO:0000313" key="9">
    <source>
        <dbReference type="Proteomes" id="UP001440984"/>
    </source>
</evidence>
<keyword evidence="6" id="KW-0472">Membrane</keyword>
<evidence type="ECO:0000259" key="7">
    <source>
        <dbReference type="PROSITE" id="PS51755"/>
    </source>
</evidence>
<feature type="DNA-binding region" description="OmpR/PhoB-type" evidence="5">
    <location>
        <begin position="1"/>
        <end position="92"/>
    </location>
</feature>
<feature type="domain" description="OmpR/PhoB-type" evidence="7">
    <location>
        <begin position="1"/>
        <end position="92"/>
    </location>
</feature>
<dbReference type="SUPFAM" id="SSF46894">
    <property type="entry name" value="C-terminal effector domain of the bipartite response regulators"/>
    <property type="match status" value="1"/>
</dbReference>
<comment type="caution">
    <text evidence="8">The sequence shown here is derived from an EMBL/GenBank/DDBJ whole genome shotgun (WGS) entry which is preliminary data.</text>
</comment>
<dbReference type="Proteomes" id="UP001440984">
    <property type="component" value="Unassembled WGS sequence"/>
</dbReference>
<feature type="transmembrane region" description="Helical" evidence="6">
    <location>
        <begin position="675"/>
        <end position="693"/>
    </location>
</feature>
<dbReference type="SUPFAM" id="SSF48452">
    <property type="entry name" value="TPR-like"/>
    <property type="match status" value="1"/>
</dbReference>
<keyword evidence="6" id="KW-0812">Transmembrane</keyword>
<feature type="transmembrane region" description="Helical" evidence="6">
    <location>
        <begin position="773"/>
        <end position="794"/>
    </location>
</feature>
<dbReference type="Gene3D" id="1.10.10.10">
    <property type="entry name" value="Winged helix-like DNA-binding domain superfamily/Winged helix DNA-binding domain"/>
    <property type="match status" value="1"/>
</dbReference>
<dbReference type="SMART" id="SM01043">
    <property type="entry name" value="BTAD"/>
    <property type="match status" value="1"/>
</dbReference>
<dbReference type="InterPro" id="IPR027417">
    <property type="entry name" value="P-loop_NTPase"/>
</dbReference>
<keyword evidence="9" id="KW-1185">Reference proteome</keyword>
<keyword evidence="4" id="KW-0804">Transcription</keyword>
<evidence type="ECO:0000256" key="5">
    <source>
        <dbReference type="PROSITE-ProRule" id="PRU01091"/>
    </source>
</evidence>
<dbReference type="RefSeq" id="WP_348953318.1">
    <property type="nucleotide sequence ID" value="NZ_JBDZYD010000008.1"/>
</dbReference>
<evidence type="ECO:0000256" key="4">
    <source>
        <dbReference type="ARBA" id="ARBA00023163"/>
    </source>
</evidence>
<dbReference type="InterPro" id="IPR036388">
    <property type="entry name" value="WH-like_DNA-bd_sf"/>
</dbReference>
<dbReference type="InterPro" id="IPR011990">
    <property type="entry name" value="TPR-like_helical_dom_sf"/>
</dbReference>
<dbReference type="SUPFAM" id="SSF52540">
    <property type="entry name" value="P-loop containing nucleoside triphosphate hydrolases"/>
    <property type="match status" value="1"/>
</dbReference>
<reference evidence="8 9" key="1">
    <citation type="submission" date="2024-05" db="EMBL/GenBank/DDBJ databases">
        <authorList>
            <person name="Zhao H."/>
            <person name="Xu Y."/>
            <person name="Lin S."/>
            <person name="Spain J.C."/>
            <person name="Zhou N.-Y."/>
        </authorList>
    </citation>
    <scope>NUCLEOTIDE SEQUENCE [LARGE SCALE GENOMIC DNA]</scope>
    <source>
        <strain evidence="8 9">NEAU-NG30</strain>
    </source>
</reference>
<feature type="transmembrane region" description="Helical" evidence="6">
    <location>
        <begin position="801"/>
        <end position="818"/>
    </location>
</feature>
<dbReference type="Pfam" id="PF00486">
    <property type="entry name" value="Trans_reg_C"/>
    <property type="match status" value="1"/>
</dbReference>
<dbReference type="EMBL" id="JBDZYD010000008">
    <property type="protein sequence ID" value="MEQ0561937.1"/>
    <property type="molecule type" value="Genomic_DNA"/>
</dbReference>
<evidence type="ECO:0000256" key="2">
    <source>
        <dbReference type="ARBA" id="ARBA00023015"/>
    </source>
</evidence>
<dbReference type="PANTHER" id="PTHR35807:SF1">
    <property type="entry name" value="TRANSCRIPTIONAL REGULATOR REDD"/>
    <property type="match status" value="1"/>
</dbReference>
<evidence type="ECO:0000313" key="8">
    <source>
        <dbReference type="EMBL" id="MEQ0561937.1"/>
    </source>
</evidence>
<feature type="transmembrane region" description="Helical" evidence="6">
    <location>
        <begin position="830"/>
        <end position="855"/>
    </location>
</feature>
<feature type="transmembrane region" description="Helical" evidence="6">
    <location>
        <begin position="699"/>
        <end position="717"/>
    </location>
</feature>
<evidence type="ECO:0000256" key="1">
    <source>
        <dbReference type="ARBA" id="ARBA00005820"/>
    </source>
</evidence>
<dbReference type="InterPro" id="IPR005158">
    <property type="entry name" value="BTAD"/>
</dbReference>
<evidence type="ECO:0000256" key="6">
    <source>
        <dbReference type="SAM" id="Phobius"/>
    </source>
</evidence>
<dbReference type="PROSITE" id="PS51755">
    <property type="entry name" value="OMPR_PHOB"/>
    <property type="match status" value="1"/>
</dbReference>
<dbReference type="SMART" id="SM00862">
    <property type="entry name" value="Trans_reg_C"/>
    <property type="match status" value="1"/>
</dbReference>
<gene>
    <name evidence="8" type="ORF">ABJI51_22880</name>
</gene>
<proteinExistence type="inferred from homology"/>
<protein>
    <submittedName>
        <fullName evidence="8">BTAD domain-containing putative transcriptional regulator</fullName>
    </submittedName>
</protein>
<dbReference type="Gene3D" id="1.25.40.10">
    <property type="entry name" value="Tetratricopeptide repeat domain"/>
    <property type="match status" value="1"/>
</dbReference>
<dbReference type="Gene3D" id="3.40.50.300">
    <property type="entry name" value="P-loop containing nucleotide triphosphate hydrolases"/>
    <property type="match status" value="1"/>
</dbReference>
<feature type="transmembrane region" description="Helical" evidence="6">
    <location>
        <begin position="738"/>
        <end position="761"/>
    </location>
</feature>
<keyword evidence="3 5" id="KW-0238">DNA-binding</keyword>
<dbReference type="PANTHER" id="PTHR35807">
    <property type="entry name" value="TRANSCRIPTIONAL REGULATOR REDD-RELATED"/>
    <property type="match status" value="1"/>
</dbReference>
<dbReference type="CDD" id="cd15831">
    <property type="entry name" value="BTAD"/>
    <property type="match status" value="1"/>
</dbReference>